<sequence length="23" mass="2586">MLGPKDRSTPDLQSTSEEIILVR</sequence>
<organism evidence="2">
    <name type="scientific">Rhizophora mucronata</name>
    <name type="common">Asiatic mangrove</name>
    <dbReference type="NCBI Taxonomy" id="61149"/>
    <lineage>
        <taxon>Eukaryota</taxon>
        <taxon>Viridiplantae</taxon>
        <taxon>Streptophyta</taxon>
        <taxon>Embryophyta</taxon>
        <taxon>Tracheophyta</taxon>
        <taxon>Spermatophyta</taxon>
        <taxon>Magnoliopsida</taxon>
        <taxon>eudicotyledons</taxon>
        <taxon>Gunneridae</taxon>
        <taxon>Pentapetalae</taxon>
        <taxon>rosids</taxon>
        <taxon>fabids</taxon>
        <taxon>Malpighiales</taxon>
        <taxon>Rhizophoraceae</taxon>
        <taxon>Rhizophora</taxon>
    </lineage>
</organism>
<evidence type="ECO:0000313" key="2">
    <source>
        <dbReference type="EMBL" id="MBX63556.1"/>
    </source>
</evidence>
<dbReference type="EMBL" id="GGEC01083072">
    <property type="protein sequence ID" value="MBX63556.1"/>
    <property type="molecule type" value="Transcribed_RNA"/>
</dbReference>
<evidence type="ECO:0000256" key="1">
    <source>
        <dbReference type="SAM" id="MobiDB-lite"/>
    </source>
</evidence>
<proteinExistence type="predicted"/>
<reference evidence="2" key="1">
    <citation type="submission" date="2018-02" db="EMBL/GenBank/DDBJ databases">
        <title>Rhizophora mucronata_Transcriptome.</title>
        <authorList>
            <person name="Meera S.P."/>
            <person name="Sreeshan A."/>
            <person name="Augustine A."/>
        </authorList>
    </citation>
    <scope>NUCLEOTIDE SEQUENCE</scope>
    <source>
        <tissue evidence="2">Leaf</tissue>
    </source>
</reference>
<name>A0A2P2Q987_RHIMU</name>
<dbReference type="AlphaFoldDB" id="A0A2P2Q987"/>
<feature type="region of interest" description="Disordered" evidence="1">
    <location>
        <begin position="1"/>
        <end position="23"/>
    </location>
</feature>
<accession>A0A2P2Q987</accession>
<protein>
    <submittedName>
        <fullName evidence="2">Uncharacterized protein</fullName>
    </submittedName>
</protein>